<dbReference type="PANTHER" id="PTHR37164">
    <property type="entry name" value="BACTERIOHEMERYTHRIN"/>
    <property type="match status" value="1"/>
</dbReference>
<dbReference type="EMBL" id="KB096785">
    <property type="protein sequence ID" value="ESO01275.1"/>
    <property type="molecule type" value="Genomic_DNA"/>
</dbReference>
<feature type="signal peptide" evidence="5">
    <location>
        <begin position="1"/>
        <end position="16"/>
    </location>
</feature>
<feature type="binding site" evidence="4">
    <location>
        <position position="89"/>
    </location>
    <ligand>
        <name>Fe cation</name>
        <dbReference type="ChEBI" id="CHEBI:24875"/>
        <label>2</label>
    </ligand>
</feature>
<dbReference type="InterPro" id="IPR035938">
    <property type="entry name" value="Hemerythrin-like_sf"/>
</dbReference>
<dbReference type="PIRSF" id="PIRSF002033">
    <property type="entry name" value="Hemerythrin"/>
    <property type="match status" value="1"/>
</dbReference>
<feature type="domain" description="Hemerythrin-like" evidence="6">
    <location>
        <begin position="32"/>
        <end position="133"/>
    </location>
</feature>
<reference evidence="7 9" key="2">
    <citation type="journal article" date="2013" name="Nature">
        <title>Insights into bilaterian evolution from three spiralian genomes.</title>
        <authorList>
            <person name="Simakov O."/>
            <person name="Marletaz F."/>
            <person name="Cho S.J."/>
            <person name="Edsinger-Gonzales E."/>
            <person name="Havlak P."/>
            <person name="Hellsten U."/>
            <person name="Kuo D.H."/>
            <person name="Larsson T."/>
            <person name="Lv J."/>
            <person name="Arendt D."/>
            <person name="Savage R."/>
            <person name="Osoegawa K."/>
            <person name="de Jong P."/>
            <person name="Grimwood J."/>
            <person name="Chapman J.A."/>
            <person name="Shapiro H."/>
            <person name="Aerts A."/>
            <person name="Otillar R.P."/>
            <person name="Terry A.Y."/>
            <person name="Boore J.L."/>
            <person name="Grigoriev I.V."/>
            <person name="Lindberg D.R."/>
            <person name="Seaver E.C."/>
            <person name="Weisblat D.A."/>
            <person name="Putnam N.H."/>
            <person name="Rokhsar D.S."/>
        </authorList>
    </citation>
    <scope>NUCLEOTIDE SEQUENCE</scope>
</reference>
<keyword evidence="5" id="KW-0732">Signal</keyword>
<dbReference type="CDD" id="cd12107">
    <property type="entry name" value="Hemerythrin"/>
    <property type="match status" value="1"/>
</dbReference>
<dbReference type="AlphaFoldDB" id="T1G4J1"/>
<keyword evidence="3 4" id="KW-0408">Iron</keyword>
<evidence type="ECO:0000256" key="2">
    <source>
        <dbReference type="ARBA" id="ARBA00022723"/>
    </source>
</evidence>
<dbReference type="InterPro" id="IPR016131">
    <property type="entry name" value="Haemerythrin_Fe_BS"/>
</dbReference>
<evidence type="ECO:0000256" key="3">
    <source>
        <dbReference type="ARBA" id="ARBA00023004"/>
    </source>
</evidence>
<dbReference type="eggNOG" id="ENOG502SW2H">
    <property type="taxonomic scope" value="Eukaryota"/>
</dbReference>
<organism evidence="8 9">
    <name type="scientific">Helobdella robusta</name>
    <name type="common">Californian leech</name>
    <dbReference type="NCBI Taxonomy" id="6412"/>
    <lineage>
        <taxon>Eukaryota</taxon>
        <taxon>Metazoa</taxon>
        <taxon>Spiralia</taxon>
        <taxon>Lophotrochozoa</taxon>
        <taxon>Annelida</taxon>
        <taxon>Clitellata</taxon>
        <taxon>Hirudinea</taxon>
        <taxon>Rhynchobdellida</taxon>
        <taxon>Glossiphoniidae</taxon>
        <taxon>Helobdella</taxon>
    </lineage>
</organism>
<dbReference type="OrthoDB" id="10249344at2759"/>
<reference evidence="9" key="1">
    <citation type="submission" date="2012-12" db="EMBL/GenBank/DDBJ databases">
        <authorList>
            <person name="Hellsten U."/>
            <person name="Grimwood J."/>
            <person name="Chapman J.A."/>
            <person name="Shapiro H."/>
            <person name="Aerts A."/>
            <person name="Otillar R.P."/>
            <person name="Terry A.Y."/>
            <person name="Boore J.L."/>
            <person name="Simakov O."/>
            <person name="Marletaz F."/>
            <person name="Cho S.-J."/>
            <person name="Edsinger-Gonzales E."/>
            <person name="Havlak P."/>
            <person name="Kuo D.-H."/>
            <person name="Larsson T."/>
            <person name="Lv J."/>
            <person name="Arendt D."/>
            <person name="Savage R."/>
            <person name="Osoegawa K."/>
            <person name="de Jong P."/>
            <person name="Lindberg D.R."/>
            <person name="Seaver E.C."/>
            <person name="Weisblat D.A."/>
            <person name="Putnam N.H."/>
            <person name="Grigoriev I.V."/>
            <person name="Rokhsar D.S."/>
        </authorList>
    </citation>
    <scope>NUCLEOTIDE SEQUENCE</scope>
</reference>
<dbReference type="Proteomes" id="UP000015101">
    <property type="component" value="Unassembled WGS sequence"/>
</dbReference>
<dbReference type="Pfam" id="PF01814">
    <property type="entry name" value="Hemerythrin"/>
    <property type="match status" value="1"/>
</dbReference>
<dbReference type="NCBIfam" id="TIGR02481">
    <property type="entry name" value="hemeryth_dom"/>
    <property type="match status" value="1"/>
</dbReference>
<comment type="similarity">
    <text evidence="1">Belongs to the hemerythrin family.</text>
</comment>
<evidence type="ECO:0000259" key="6">
    <source>
        <dbReference type="Pfam" id="PF01814"/>
    </source>
</evidence>
<dbReference type="InterPro" id="IPR050669">
    <property type="entry name" value="Hemerythrin"/>
</dbReference>
<proteinExistence type="inferred from homology"/>
<dbReference type="PANTHER" id="PTHR37164:SF1">
    <property type="entry name" value="BACTERIOHEMERYTHRIN"/>
    <property type="match status" value="1"/>
</dbReference>
<dbReference type="KEGG" id="hro:HELRODRAFT_81819"/>
<evidence type="ECO:0000256" key="4">
    <source>
        <dbReference type="PIRSR" id="PIRSR002033-1"/>
    </source>
</evidence>
<reference evidence="8" key="3">
    <citation type="submission" date="2015-06" db="UniProtKB">
        <authorList>
            <consortium name="EnsemblMetazoa"/>
        </authorList>
    </citation>
    <scope>IDENTIFICATION</scope>
</reference>
<feature type="binding site" evidence="4">
    <location>
        <position position="40"/>
    </location>
    <ligand>
        <name>Fe cation</name>
        <dbReference type="ChEBI" id="CHEBI:24875"/>
        <label>1</label>
    </ligand>
</feature>
<dbReference type="InParanoid" id="T1G4J1"/>
<dbReference type="PRINTS" id="PR00186">
    <property type="entry name" value="HEMERYTHRIN"/>
</dbReference>
<evidence type="ECO:0000256" key="1">
    <source>
        <dbReference type="ARBA" id="ARBA00010587"/>
    </source>
</evidence>
<feature type="binding site" evidence="4">
    <location>
        <position position="74"/>
    </location>
    <ligand>
        <name>Fe cation</name>
        <dbReference type="ChEBI" id="CHEBI:24875"/>
        <label>2</label>
    </ligand>
</feature>
<dbReference type="Gene3D" id="1.20.120.50">
    <property type="entry name" value="Hemerythrin-like"/>
    <property type="match status" value="1"/>
</dbReference>
<dbReference type="InterPro" id="IPR012827">
    <property type="entry name" value="Hemerythrin_metal-bd"/>
</dbReference>
<dbReference type="GO" id="GO:0005506">
    <property type="term" value="F:iron ion binding"/>
    <property type="evidence" value="ECO:0007669"/>
    <property type="project" value="InterPro"/>
</dbReference>
<evidence type="ECO:0000313" key="9">
    <source>
        <dbReference type="Proteomes" id="UP000015101"/>
    </source>
</evidence>
<feature type="binding site" evidence="4">
    <location>
        <position position="93"/>
    </location>
    <ligand>
        <name>Fe cation</name>
        <dbReference type="ChEBI" id="CHEBI:24875"/>
        <label>2</label>
    </ligand>
</feature>
<feature type="binding site" evidence="4">
    <location>
        <position position="127"/>
    </location>
    <ligand>
        <name>Fe cation</name>
        <dbReference type="ChEBI" id="CHEBI:24875"/>
        <label>2</label>
    </ligand>
</feature>
<dbReference type="GeneID" id="20215989"/>
<dbReference type="RefSeq" id="XP_009020511.1">
    <property type="nucleotide sequence ID" value="XM_009022263.1"/>
</dbReference>
<name>T1G4J1_HELRO</name>
<evidence type="ECO:0000313" key="7">
    <source>
        <dbReference type="EMBL" id="ESO01275.1"/>
    </source>
</evidence>
<keyword evidence="9" id="KW-1185">Reference proteome</keyword>
<feature type="binding site" evidence="4">
    <location>
        <position position="127"/>
    </location>
    <ligand>
        <name>Fe cation</name>
        <dbReference type="ChEBI" id="CHEBI:24875"/>
        <label>1</label>
    </ligand>
</feature>
<feature type="chain" id="PRO_5010981123" description="Hemerythrin-like domain-containing protein" evidence="5">
    <location>
        <begin position="17"/>
        <end position="134"/>
    </location>
</feature>
<dbReference type="OMA" id="ENRACKD"/>
<evidence type="ECO:0000256" key="5">
    <source>
        <dbReference type="SAM" id="SignalP"/>
    </source>
</evidence>
<protein>
    <recommendedName>
        <fullName evidence="6">Hemerythrin-like domain-containing protein</fullName>
    </recommendedName>
</protein>
<dbReference type="CTD" id="20215989"/>
<dbReference type="NCBIfam" id="TIGR00058">
    <property type="entry name" value="Hemerythrin"/>
    <property type="match status" value="1"/>
</dbReference>
<dbReference type="EnsemblMetazoa" id="HelroT81819">
    <property type="protein sequence ID" value="HelroP81819"/>
    <property type="gene ID" value="HelroG81819"/>
</dbReference>
<evidence type="ECO:0000313" key="8">
    <source>
        <dbReference type="EnsemblMetazoa" id="HelroP81819"/>
    </source>
</evidence>
<dbReference type="InterPro" id="IPR012312">
    <property type="entry name" value="Hemerythrin-like"/>
</dbReference>
<dbReference type="HOGENOM" id="CLU_086902_4_0_1"/>
<feature type="binding site" evidence="4">
    <location>
        <position position="74"/>
    </location>
    <ligand>
        <name>Fe cation</name>
        <dbReference type="ChEBI" id="CHEBI:24875"/>
        <label>1</label>
    </ligand>
</feature>
<dbReference type="InterPro" id="IPR002063">
    <property type="entry name" value="Haemerythrin"/>
</dbReference>
<dbReference type="PROSITE" id="PS00550">
    <property type="entry name" value="HEMERYTHRINS"/>
    <property type="match status" value="1"/>
</dbReference>
<feature type="binding site" evidence="4">
    <location>
        <position position="70"/>
    </location>
    <ligand>
        <name>Fe cation</name>
        <dbReference type="ChEBI" id="CHEBI:24875"/>
        <label>1</label>
    </ligand>
</feature>
<gene>
    <name evidence="8" type="primary">20215989</name>
    <name evidence="7" type="ORF">HELRODRAFT_81819</name>
</gene>
<keyword evidence="2 4" id="KW-0479">Metal-binding</keyword>
<feature type="binding site" evidence="4">
    <location>
        <position position="122"/>
    </location>
    <ligand>
        <name>Fe cation</name>
        <dbReference type="ChEBI" id="CHEBI:24875"/>
        <label>2</label>
    </ligand>
</feature>
<dbReference type="SUPFAM" id="SSF47188">
    <property type="entry name" value="Hemerythrin-like"/>
    <property type="match status" value="1"/>
</dbReference>
<accession>T1G4J1</accession>
<sequence>MKILVVLAACLAVCLAFDIPRPFKWDESFKVFYEKIDEQHQGLFEAIYQVCRHPEDAEKLKHLDDVIEKHFRDEEKMMEDAKYEEYDEHHKIHADFEAKLDAVHVPVTRDQVKYAKEWLVNHIKGIDFKYKGKL</sequence>
<dbReference type="EMBL" id="AMQM01005046">
    <property type="status" value="NOT_ANNOTATED_CDS"/>
    <property type="molecule type" value="Genomic_DNA"/>
</dbReference>